<dbReference type="Proteomes" id="UP001292252">
    <property type="component" value="Unassembled WGS sequence"/>
</dbReference>
<evidence type="ECO:0000313" key="1">
    <source>
        <dbReference type="EMBL" id="MDZ5480641.1"/>
    </source>
</evidence>
<organism evidence="1 2">
    <name type="scientific">Bacillus thuringiensis</name>
    <dbReference type="NCBI Taxonomy" id="1428"/>
    <lineage>
        <taxon>Bacteria</taxon>
        <taxon>Bacillati</taxon>
        <taxon>Bacillota</taxon>
        <taxon>Bacilli</taxon>
        <taxon>Bacillales</taxon>
        <taxon>Bacillaceae</taxon>
        <taxon>Bacillus</taxon>
        <taxon>Bacillus cereus group</taxon>
    </lineage>
</organism>
<dbReference type="AlphaFoldDB" id="A0AAW9JEW8"/>
<dbReference type="EMBL" id="JAXOTW010000037">
    <property type="protein sequence ID" value="MDZ5480641.1"/>
    <property type="molecule type" value="Genomic_DNA"/>
</dbReference>
<dbReference type="RefSeq" id="WP_322471580.1">
    <property type="nucleotide sequence ID" value="NZ_JAXOTW010000037.1"/>
</dbReference>
<protein>
    <recommendedName>
        <fullName evidence="3">Replication protein</fullName>
    </recommendedName>
</protein>
<name>A0AAW9JEW8_BACTU</name>
<sequence>MSTHLNFSQQNFKVHGVKFFDELFNIIKLENERKELPSSALATYIMLHFECNDIGMLPREFQIMDLAKKSGIPYTTIYTGFQVCLERKLVREIPVGNRTVYEIVDYALYNHTAAETTDMINISLSYFRIPFYLIQTTILSSLVKARDNRGIMILLELINTFSRKIGMEHYKHKIEDFEITRKMAFLKEKLNRNAKKVRQYIEIVKPIKFNAVDPKDKKSSESRITRVRRQVQQVIIEKFNVIFSSNCVIENDKKELHRPIAKCRKEAVSRLKHMGQALRKKDKENIMTAFRQEIVDIEIYLPTKQKQNELLIYAMTHALDQVESCTKDQEIFSIPAFMRVQFREAWTHFAEKSLSEEESIEGSGAKKLNDLKIFFQTWPYWYYYLKKVRDQDGKRKHIQMET</sequence>
<gene>
    <name evidence="1" type="ORF">U2F49_31385</name>
</gene>
<feature type="non-terminal residue" evidence="1">
    <location>
        <position position="402"/>
    </location>
</feature>
<accession>A0AAW9JEW8</accession>
<comment type="caution">
    <text evidence="1">The sequence shown here is derived from an EMBL/GenBank/DDBJ whole genome shotgun (WGS) entry which is preliminary data.</text>
</comment>
<reference evidence="1" key="1">
    <citation type="submission" date="2023-12" db="EMBL/GenBank/DDBJ databases">
        <title>Genome sequence of Bacillus thuringiensis strain SS10.</title>
        <authorList>
            <person name="Rouis S."/>
        </authorList>
    </citation>
    <scope>NUCLEOTIDE SEQUENCE</scope>
    <source>
        <strain evidence="1">SS10</strain>
    </source>
</reference>
<evidence type="ECO:0008006" key="3">
    <source>
        <dbReference type="Google" id="ProtNLM"/>
    </source>
</evidence>
<evidence type="ECO:0000313" key="2">
    <source>
        <dbReference type="Proteomes" id="UP001292252"/>
    </source>
</evidence>
<proteinExistence type="predicted"/>